<keyword evidence="2" id="KW-0862">Zinc</keyword>
<accession>A0A086T988</accession>
<dbReference type="AlphaFoldDB" id="A0A086T988"/>
<dbReference type="CDD" id="cd07010">
    <property type="entry name" value="cupin_PMI_type_I_N_bac"/>
    <property type="match status" value="1"/>
</dbReference>
<dbReference type="PANTHER" id="PTHR42742">
    <property type="entry name" value="TRANSCRIPTIONAL REPRESSOR MPRA"/>
    <property type="match status" value="1"/>
</dbReference>
<dbReference type="GO" id="GO:0046872">
    <property type="term" value="F:metal ion binding"/>
    <property type="evidence" value="ECO:0007669"/>
    <property type="project" value="UniProtKB-KW"/>
</dbReference>
<proteinExistence type="predicted"/>
<comment type="caution">
    <text evidence="5">The sequence shown here is derived from an EMBL/GenBank/DDBJ whole genome shotgun (WGS) entry which is preliminary data.</text>
</comment>
<feature type="compositionally biased region" description="Polar residues" evidence="3">
    <location>
        <begin position="1"/>
        <end position="11"/>
    </location>
</feature>
<feature type="region of interest" description="Disordered" evidence="3">
    <location>
        <begin position="1"/>
        <end position="37"/>
    </location>
</feature>
<dbReference type="Proteomes" id="UP000029964">
    <property type="component" value="Unassembled WGS sequence"/>
</dbReference>
<dbReference type="GO" id="GO:0016853">
    <property type="term" value="F:isomerase activity"/>
    <property type="evidence" value="ECO:0007669"/>
    <property type="project" value="UniProtKB-KW"/>
</dbReference>
<evidence type="ECO:0000256" key="3">
    <source>
        <dbReference type="SAM" id="MobiDB-lite"/>
    </source>
</evidence>
<evidence type="ECO:0000256" key="2">
    <source>
        <dbReference type="ARBA" id="ARBA00022833"/>
    </source>
</evidence>
<evidence type="ECO:0000256" key="1">
    <source>
        <dbReference type="ARBA" id="ARBA00022723"/>
    </source>
</evidence>
<evidence type="ECO:0000313" key="6">
    <source>
        <dbReference type="Proteomes" id="UP000029964"/>
    </source>
</evidence>
<dbReference type="InterPro" id="IPR051804">
    <property type="entry name" value="Carb_Metab_Reg_Kinase/Isom"/>
</dbReference>
<name>A0A086T988_HAPC1</name>
<evidence type="ECO:0000259" key="4">
    <source>
        <dbReference type="Pfam" id="PF21621"/>
    </source>
</evidence>
<organism evidence="5 6">
    <name type="scientific">Hapsidospora chrysogenum (strain ATCC 11550 / CBS 779.69 / DSM 880 / IAM 14645 / JCM 23072 / IMI 49137)</name>
    <name type="common">Acremonium chrysogenum</name>
    <dbReference type="NCBI Taxonomy" id="857340"/>
    <lineage>
        <taxon>Eukaryota</taxon>
        <taxon>Fungi</taxon>
        <taxon>Dikarya</taxon>
        <taxon>Ascomycota</taxon>
        <taxon>Pezizomycotina</taxon>
        <taxon>Sordariomycetes</taxon>
        <taxon>Hypocreomycetidae</taxon>
        <taxon>Hypocreales</taxon>
        <taxon>Bionectriaceae</taxon>
        <taxon>Hapsidospora</taxon>
    </lineage>
</organism>
<dbReference type="EMBL" id="JPKY01000025">
    <property type="protein sequence ID" value="KFH45920.1"/>
    <property type="molecule type" value="Genomic_DNA"/>
</dbReference>
<keyword evidence="6" id="KW-1185">Reference proteome</keyword>
<keyword evidence="1" id="KW-0479">Metal-binding</keyword>
<dbReference type="STRING" id="857340.A0A086T988"/>
<dbReference type="OrthoDB" id="3452273at2759"/>
<dbReference type="InterPro" id="IPR014710">
    <property type="entry name" value="RmlC-like_jellyroll"/>
</dbReference>
<protein>
    <submittedName>
        <fullName evidence="5">Mannose-6-phosphate isomerase-like protein</fullName>
    </submittedName>
</protein>
<dbReference type="SUPFAM" id="SSF51182">
    <property type="entry name" value="RmlC-like cupins"/>
    <property type="match status" value="1"/>
</dbReference>
<dbReference type="HOGENOM" id="CLU_020529_1_0_1"/>
<feature type="domain" description="Mannose-6-phosphate isomerase cupin" evidence="4">
    <location>
        <begin position="256"/>
        <end position="320"/>
    </location>
</feature>
<sequence>MAPIILSSNQPPDRLYDGGPKISALRSEPPSGPMKSEDWVASTTCCAGCEESKLGMSKLPDGRLLADAVAADPDTWLGSDHIQRHGVDTKLLLKLLDAGQRLPVHAHPHRDWAKKHLGARHGKAEAWYILTPGEVHIGLKEDVSEQELLDAANTQNIDPILSRMHRFDVKPHQVVYVPPGTLHSIGKGVLVVELQEPEDLSILVEWKGFNVSGPEGAHLGLGYPTALTAVNRKGWSDEEAAKLITSVESGSTAAKESEEYFILERVRVSGSQKCAPGFAIMVVLEGDVALKTASDERLDLKKGNTVVIPHGDGEFVLEGSFGDVLVARPPK</sequence>
<keyword evidence="5" id="KW-0413">Isomerase</keyword>
<dbReference type="InterPro" id="IPR049071">
    <property type="entry name" value="MPI_cupin_dom"/>
</dbReference>
<dbReference type="PANTHER" id="PTHR42742:SF3">
    <property type="entry name" value="FRUCTOKINASE"/>
    <property type="match status" value="1"/>
</dbReference>
<dbReference type="Gene3D" id="2.60.120.10">
    <property type="entry name" value="Jelly Rolls"/>
    <property type="match status" value="2"/>
</dbReference>
<dbReference type="Pfam" id="PF21621">
    <property type="entry name" value="MPI_cupin_dom"/>
    <property type="match status" value="1"/>
</dbReference>
<reference evidence="6" key="1">
    <citation type="journal article" date="2014" name="Genome Announc.">
        <title>Genome sequence and annotation of Acremonium chrysogenum, producer of the beta-lactam antibiotic cephalosporin C.</title>
        <authorList>
            <person name="Terfehr D."/>
            <person name="Dahlmann T.A."/>
            <person name="Specht T."/>
            <person name="Zadra I."/>
            <person name="Kuernsteiner H."/>
            <person name="Kueck U."/>
        </authorList>
    </citation>
    <scope>NUCLEOTIDE SEQUENCE [LARGE SCALE GENOMIC DNA]</scope>
    <source>
        <strain evidence="6">ATCC 11550 / CBS 779.69 / DSM 880 / IAM 14645 / JCM 23072 / IMI 49137</strain>
    </source>
</reference>
<dbReference type="InterPro" id="IPR011051">
    <property type="entry name" value="RmlC_Cupin_sf"/>
</dbReference>
<gene>
    <name evidence="5" type="ORF">ACRE_032340</name>
</gene>
<evidence type="ECO:0000313" key="5">
    <source>
        <dbReference type="EMBL" id="KFH45920.1"/>
    </source>
</evidence>